<dbReference type="STRING" id="1353952.A0A165EAP7"/>
<evidence type="ECO:0000259" key="2">
    <source>
        <dbReference type="Pfam" id="PF18803"/>
    </source>
</evidence>
<keyword evidence="4" id="KW-1185">Reference proteome</keyword>
<gene>
    <name evidence="3" type="ORF">CALCODRAFT_510770</name>
</gene>
<organism evidence="3 4">
    <name type="scientific">Calocera cornea HHB12733</name>
    <dbReference type="NCBI Taxonomy" id="1353952"/>
    <lineage>
        <taxon>Eukaryota</taxon>
        <taxon>Fungi</taxon>
        <taxon>Dikarya</taxon>
        <taxon>Basidiomycota</taxon>
        <taxon>Agaricomycotina</taxon>
        <taxon>Dacrymycetes</taxon>
        <taxon>Dacrymycetales</taxon>
        <taxon>Dacrymycetaceae</taxon>
        <taxon>Calocera</taxon>
    </lineage>
</organism>
<accession>A0A165EAP7</accession>
<sequence>MSRKRRDSSVVVEIISPKKARVLHEELFLDRDGRIGSQREVLSPGRRSVISKAVSSCAPPLVQPPLLSPRSPEKIANETPPSKKHVPAPFQDYLDNKQQFESEIIGLEYDMRIGTPCLACVQRDGATTICQDCFDPTPLCKSCQVRTHARTPFHWIREWRGSFFARVTLGSLGISLHLCRNARVCPANHDVVQEFTIVAVNGVHSLSVSFCHCAGAPPHFLQLLRFELFPASVRAPRTAFTIAVLRDFHLHSLTGKLSAYDYWGKLARQTNNVFPELCPDRYREFMRAHRFYTELQSLKRSGSLHSIQSSLPAAFQSASRVMLCPACPQIGINIQPEEIDELAEGDRFLAQSLQGGDGNFSLASKGRKSPWVDVSMRDGKGLFPREADFKAFLLKHGSQDKKIARTCSRFQQPMLLGGPSGLKCTGIYATSCLRHSLYTGAVDLQLGERLSFVNVDYAFARTAVRNIGLPRHIWSYDFCCGWSANAEERLQQRFPELVDEVPKFVWAVPKMHEHAHQEWCRYQFSLAWIEGGGRTDGEGVERPWSELNQLSASTKEMTAGHRKEVLEDHMTGWNWKKVMNMVPTRAEIIAGLRLEEAGEERVLELEVSATSPIDAAVFINMGLTIEVNQNKLKRRVEELSQSDGDVEDRLQRDRTLLLSQISRWYHVGETFLPGRLRSDWTVETEEHPEDMVLPLPSAFNVQERDLNISGLALIELRLRKGEATDVLRQLVAALRLKQAYANVKWKAAHNQVALTRMRSILERQQKAILRHADSYRRMRAAMLRVGLQADDPQYQPLLDSDVRLPALSQVDQELGSSKRYPWFMRRGEGATSGVDHGRTGAMEDRANIVVYWVLKATLERWSEELRLLDAEWVRMERYFLWYETFWLSKAGDGAVNTGHTVYAARQGHMWAALRDKCSRLKQLALIDTPII</sequence>
<dbReference type="OrthoDB" id="3256058at2759"/>
<dbReference type="PANTHER" id="PTHR33104">
    <property type="entry name" value="SI:DKEY-29D5.2"/>
    <property type="match status" value="1"/>
</dbReference>
<dbReference type="AlphaFoldDB" id="A0A165EAP7"/>
<dbReference type="InParanoid" id="A0A165EAP7"/>
<proteinExistence type="predicted"/>
<dbReference type="InterPro" id="IPR041457">
    <property type="entry name" value="CxC2_KDZ-assoc"/>
</dbReference>
<dbReference type="Proteomes" id="UP000076842">
    <property type="component" value="Unassembled WGS sequence"/>
</dbReference>
<evidence type="ECO:0000256" key="1">
    <source>
        <dbReference type="SAM" id="MobiDB-lite"/>
    </source>
</evidence>
<dbReference type="InterPro" id="IPR040521">
    <property type="entry name" value="KDZ"/>
</dbReference>
<reference evidence="3 4" key="1">
    <citation type="journal article" date="2016" name="Mol. Biol. Evol.">
        <title>Comparative Genomics of Early-Diverging Mushroom-Forming Fungi Provides Insights into the Origins of Lignocellulose Decay Capabilities.</title>
        <authorList>
            <person name="Nagy L.G."/>
            <person name="Riley R."/>
            <person name="Tritt A."/>
            <person name="Adam C."/>
            <person name="Daum C."/>
            <person name="Floudas D."/>
            <person name="Sun H."/>
            <person name="Yadav J.S."/>
            <person name="Pangilinan J."/>
            <person name="Larsson K.H."/>
            <person name="Matsuura K."/>
            <person name="Barry K."/>
            <person name="Labutti K."/>
            <person name="Kuo R."/>
            <person name="Ohm R.A."/>
            <person name="Bhattacharya S.S."/>
            <person name="Shirouzu T."/>
            <person name="Yoshinaga Y."/>
            <person name="Martin F.M."/>
            <person name="Grigoriev I.V."/>
            <person name="Hibbett D.S."/>
        </authorList>
    </citation>
    <scope>NUCLEOTIDE SEQUENCE [LARGE SCALE GENOMIC DNA]</scope>
    <source>
        <strain evidence="3 4">HHB12733</strain>
    </source>
</reference>
<dbReference type="Pfam" id="PF18803">
    <property type="entry name" value="CxC2"/>
    <property type="match status" value="1"/>
</dbReference>
<evidence type="ECO:0000313" key="4">
    <source>
        <dbReference type="Proteomes" id="UP000076842"/>
    </source>
</evidence>
<name>A0A165EAP7_9BASI</name>
<dbReference type="Pfam" id="PF18758">
    <property type="entry name" value="KDZ"/>
    <property type="match status" value="1"/>
</dbReference>
<feature type="region of interest" description="Disordered" evidence="1">
    <location>
        <begin position="64"/>
        <end position="88"/>
    </location>
</feature>
<feature type="domain" description="CxC2-like cysteine cluster KDZ transposase-associated" evidence="2">
    <location>
        <begin position="169"/>
        <end position="273"/>
    </location>
</feature>
<dbReference type="PANTHER" id="PTHR33104:SF2">
    <property type="entry name" value="CXC3 LIKE CYSTEINE CLUSTER DOMAIN-CONTAINING PROTEIN"/>
    <property type="match status" value="1"/>
</dbReference>
<evidence type="ECO:0000313" key="3">
    <source>
        <dbReference type="EMBL" id="KZT54451.1"/>
    </source>
</evidence>
<dbReference type="EMBL" id="KV424014">
    <property type="protein sequence ID" value="KZT54451.1"/>
    <property type="molecule type" value="Genomic_DNA"/>
</dbReference>
<protein>
    <recommendedName>
        <fullName evidence="2">CxC2-like cysteine cluster KDZ transposase-associated domain-containing protein</fullName>
    </recommendedName>
</protein>